<dbReference type="EMBL" id="WKJM01000008">
    <property type="protein sequence ID" value="MRX08410.1"/>
    <property type="molecule type" value="Genomic_DNA"/>
</dbReference>
<dbReference type="RefSeq" id="WP_154365265.1">
    <property type="nucleotide sequence ID" value="NZ_WKJM01000008.1"/>
</dbReference>
<comment type="caution">
    <text evidence="1">The sequence shown here is derived from an EMBL/GenBank/DDBJ whole genome shotgun (WGS) entry which is preliminary data.</text>
</comment>
<organism evidence="1 2">
    <name type="scientific">Duganella alba</name>
    <dbReference type="NCBI Taxonomy" id="2666081"/>
    <lineage>
        <taxon>Bacteria</taxon>
        <taxon>Pseudomonadati</taxon>
        <taxon>Pseudomonadota</taxon>
        <taxon>Betaproteobacteria</taxon>
        <taxon>Burkholderiales</taxon>
        <taxon>Oxalobacteraceae</taxon>
        <taxon>Telluria group</taxon>
        <taxon>Duganella</taxon>
    </lineage>
</organism>
<dbReference type="AlphaFoldDB" id="A0A6L5QFM1"/>
<keyword evidence="2" id="KW-1185">Reference proteome</keyword>
<evidence type="ECO:0000313" key="2">
    <source>
        <dbReference type="Proteomes" id="UP000481037"/>
    </source>
</evidence>
<name>A0A6L5QFM1_9BURK</name>
<accession>A0A6L5QFM1</accession>
<dbReference type="Proteomes" id="UP000481037">
    <property type="component" value="Unassembled WGS sequence"/>
</dbReference>
<proteinExistence type="predicted"/>
<gene>
    <name evidence="1" type="ORF">GJ697_11240</name>
</gene>
<reference evidence="1 2" key="1">
    <citation type="submission" date="2019-11" db="EMBL/GenBank/DDBJ databases">
        <title>Novel species isolated from a subtropical stream in China.</title>
        <authorList>
            <person name="Lu H."/>
        </authorList>
    </citation>
    <scope>NUCLEOTIDE SEQUENCE [LARGE SCALE GENOMIC DNA]</scope>
    <source>
        <strain evidence="1 2">FT25W</strain>
    </source>
</reference>
<evidence type="ECO:0000313" key="1">
    <source>
        <dbReference type="EMBL" id="MRX08410.1"/>
    </source>
</evidence>
<sequence length="72" mass="8592">MNNDRFMHDLEDYLASQRIPAGCEDCVVVHTQGLYVWMRPEQVRPDELICFYDGDYRQVLLPTDPRIKSRFQ</sequence>
<protein>
    <submittedName>
        <fullName evidence="1">Uncharacterized protein</fullName>
    </submittedName>
</protein>